<reference evidence="2" key="1">
    <citation type="submission" date="2015-12" db="EMBL/GenBank/DDBJ databases">
        <title>Update maize B73 reference genome by single molecule sequencing technologies.</title>
        <authorList>
            <consortium name="Maize Genome Sequencing Project"/>
            <person name="Ware D."/>
        </authorList>
    </citation>
    <scope>NUCLEOTIDE SEQUENCE [LARGE SCALE GENOMIC DNA]</scope>
    <source>
        <tissue evidence="2">Seedling</tissue>
    </source>
</reference>
<dbReference type="SUPFAM" id="SSF49785">
    <property type="entry name" value="Galactose-binding domain-like"/>
    <property type="match status" value="1"/>
</dbReference>
<dbReference type="EMBL" id="CM007650">
    <property type="protein sequence ID" value="ONM51163.1"/>
    <property type="molecule type" value="Genomic_DNA"/>
</dbReference>
<dbReference type="AlphaFoldDB" id="A0A1D6HRQ1"/>
<name>A0A1D6HRQ1_MAIZE</name>
<organism evidence="2">
    <name type="scientific">Zea mays</name>
    <name type="common">Maize</name>
    <dbReference type="NCBI Taxonomy" id="4577"/>
    <lineage>
        <taxon>Eukaryota</taxon>
        <taxon>Viridiplantae</taxon>
        <taxon>Streptophyta</taxon>
        <taxon>Embryophyta</taxon>
        <taxon>Tracheophyta</taxon>
        <taxon>Spermatophyta</taxon>
        <taxon>Magnoliopsida</taxon>
        <taxon>Liliopsida</taxon>
        <taxon>Poales</taxon>
        <taxon>Poaceae</taxon>
        <taxon>PACMAD clade</taxon>
        <taxon>Panicoideae</taxon>
        <taxon>Andropogonodae</taxon>
        <taxon>Andropogoneae</taxon>
        <taxon>Tripsacinae</taxon>
        <taxon>Zea</taxon>
    </lineage>
</organism>
<dbReference type="STRING" id="4577.A0A1D6HRQ1"/>
<dbReference type="InterPro" id="IPR010400">
    <property type="entry name" value="PITH_dom"/>
</dbReference>
<dbReference type="InterPro" id="IPR008979">
    <property type="entry name" value="Galactose-bd-like_sf"/>
</dbReference>
<dbReference type="Pfam" id="PF06201">
    <property type="entry name" value="PITH"/>
    <property type="match status" value="1"/>
</dbReference>
<proteinExistence type="predicted"/>
<sequence length="93" mass="10721">MVDPRRSMACPMASRRHAAPRWRPGSRDAEGLYLASDSDKWLLIYFPFMQVVKLHFVLFKGPKDVSKICNSLSVWVCELTDLCEIVSLYVQSR</sequence>
<dbReference type="Gene3D" id="2.60.120.470">
    <property type="entry name" value="PITH domain"/>
    <property type="match status" value="1"/>
</dbReference>
<gene>
    <name evidence="2" type="ORF">ZEAMMB73_Zm00001d018715</name>
</gene>
<evidence type="ECO:0000313" key="2">
    <source>
        <dbReference type="EMBL" id="ONM51163.1"/>
    </source>
</evidence>
<accession>A0A1D6HRQ1</accession>
<dbReference type="InParanoid" id="A0A1D6HRQ1"/>
<feature type="domain" description="PITH" evidence="1">
    <location>
        <begin position="25"/>
        <end position="65"/>
    </location>
</feature>
<dbReference type="GO" id="GO:0005737">
    <property type="term" value="C:cytoplasm"/>
    <property type="evidence" value="ECO:0007669"/>
    <property type="project" value="UniProtKB-ARBA"/>
</dbReference>
<evidence type="ECO:0000259" key="1">
    <source>
        <dbReference type="Pfam" id="PF06201"/>
    </source>
</evidence>
<dbReference type="InterPro" id="IPR037047">
    <property type="entry name" value="PITH_dom_sf"/>
</dbReference>
<protein>
    <submittedName>
        <fullName evidence="2">PITH domain-containing protein</fullName>
    </submittedName>
</protein>